<sequence>MKLTVIFTTLVALASAKLISPDEGTVPFSLAIISESETYNGSFIAGAVQDEAYTAATVSSALDSNFYYESRTGVLYHQVSIFAGGFTDISLALAATFPTDQLPGQHLKLLSFQQEHDDNGDLRADVTMGFDAEGYLTHQGKRDVWYACSDAKHRVTKEKYTAIELLIGDKPNDSDCTKVEIKQLLMEFPEGADEESGEEEEEGKQ</sequence>
<dbReference type="EMBL" id="JAQGDS010000008">
    <property type="protein sequence ID" value="KAJ6258566.1"/>
    <property type="molecule type" value="Genomic_DNA"/>
</dbReference>
<dbReference type="AlphaFoldDB" id="A0AAD6NGC7"/>
<gene>
    <name evidence="2" type="ORF">Dda_6612</name>
</gene>
<reference evidence="2" key="1">
    <citation type="submission" date="2023-01" db="EMBL/GenBank/DDBJ databases">
        <title>The chitinases involved in constricting ring structure development in the nematode-trapping fungus Drechslerella dactyloides.</title>
        <authorList>
            <person name="Wang R."/>
            <person name="Zhang L."/>
            <person name="Tang P."/>
            <person name="Li S."/>
            <person name="Liang L."/>
        </authorList>
    </citation>
    <scope>NUCLEOTIDE SEQUENCE</scope>
    <source>
        <strain evidence="2">YMF1.00031</strain>
    </source>
</reference>
<dbReference type="Proteomes" id="UP001221413">
    <property type="component" value="Unassembled WGS sequence"/>
</dbReference>
<proteinExistence type="predicted"/>
<feature type="signal peptide" evidence="1">
    <location>
        <begin position="1"/>
        <end position="16"/>
    </location>
</feature>
<name>A0AAD6NGC7_DREDA</name>
<evidence type="ECO:0000313" key="2">
    <source>
        <dbReference type="EMBL" id="KAJ6258566.1"/>
    </source>
</evidence>
<protein>
    <submittedName>
        <fullName evidence="2">Uncharacterized protein</fullName>
    </submittedName>
</protein>
<evidence type="ECO:0000313" key="3">
    <source>
        <dbReference type="Proteomes" id="UP001221413"/>
    </source>
</evidence>
<keyword evidence="1" id="KW-0732">Signal</keyword>
<evidence type="ECO:0000256" key="1">
    <source>
        <dbReference type="SAM" id="SignalP"/>
    </source>
</evidence>
<comment type="caution">
    <text evidence="2">The sequence shown here is derived from an EMBL/GenBank/DDBJ whole genome shotgun (WGS) entry which is preliminary data.</text>
</comment>
<feature type="chain" id="PRO_5042217731" evidence="1">
    <location>
        <begin position="17"/>
        <end position="205"/>
    </location>
</feature>
<keyword evidence="3" id="KW-1185">Reference proteome</keyword>
<organism evidence="2 3">
    <name type="scientific">Drechslerella dactyloides</name>
    <name type="common">Nematode-trapping fungus</name>
    <name type="synonym">Arthrobotrys dactyloides</name>
    <dbReference type="NCBI Taxonomy" id="74499"/>
    <lineage>
        <taxon>Eukaryota</taxon>
        <taxon>Fungi</taxon>
        <taxon>Dikarya</taxon>
        <taxon>Ascomycota</taxon>
        <taxon>Pezizomycotina</taxon>
        <taxon>Orbiliomycetes</taxon>
        <taxon>Orbiliales</taxon>
        <taxon>Orbiliaceae</taxon>
        <taxon>Drechslerella</taxon>
    </lineage>
</organism>
<accession>A0AAD6NGC7</accession>